<dbReference type="SUPFAM" id="SSF56059">
    <property type="entry name" value="Glutathione synthetase ATP-binding domain-like"/>
    <property type="match status" value="1"/>
</dbReference>
<evidence type="ECO:0000256" key="3">
    <source>
        <dbReference type="ARBA" id="ARBA00022840"/>
    </source>
</evidence>
<evidence type="ECO:0000256" key="1">
    <source>
        <dbReference type="ARBA" id="ARBA00022598"/>
    </source>
</evidence>
<dbReference type="RefSeq" id="WP_345215386.1">
    <property type="nucleotide sequence ID" value="NZ_BAABGN010000002.1"/>
</dbReference>
<dbReference type="InterPro" id="IPR003806">
    <property type="entry name" value="ATP-grasp_PylC-type"/>
</dbReference>
<evidence type="ECO:0000256" key="2">
    <source>
        <dbReference type="ARBA" id="ARBA00022741"/>
    </source>
</evidence>
<dbReference type="Gene3D" id="3.30.470.20">
    <property type="entry name" value="ATP-grasp fold, B domain"/>
    <property type="match status" value="1"/>
</dbReference>
<dbReference type="PANTHER" id="PTHR43585">
    <property type="entry name" value="FUMIPYRROLE BIOSYNTHESIS PROTEIN C"/>
    <property type="match status" value="1"/>
</dbReference>
<dbReference type="Gene3D" id="3.40.50.20">
    <property type="match status" value="1"/>
</dbReference>
<evidence type="ECO:0000256" key="4">
    <source>
        <dbReference type="PROSITE-ProRule" id="PRU00409"/>
    </source>
</evidence>
<protein>
    <submittedName>
        <fullName evidence="6">ATP-grasp domain-containing protein</fullName>
    </submittedName>
</protein>
<name>A0ABP8KZQ1_9MICO</name>
<evidence type="ECO:0000259" key="5">
    <source>
        <dbReference type="PROSITE" id="PS50975"/>
    </source>
</evidence>
<keyword evidence="2 4" id="KW-0547">Nucleotide-binding</keyword>
<feature type="domain" description="ATP-grasp" evidence="5">
    <location>
        <begin position="132"/>
        <end position="308"/>
    </location>
</feature>
<accession>A0ABP8KZQ1</accession>
<comment type="caution">
    <text evidence="6">The sequence shown here is derived from an EMBL/GenBank/DDBJ whole genome shotgun (WGS) entry which is preliminary data.</text>
</comment>
<proteinExistence type="predicted"/>
<dbReference type="Pfam" id="PF02655">
    <property type="entry name" value="ATP-grasp_3"/>
    <property type="match status" value="1"/>
</dbReference>
<dbReference type="PANTHER" id="PTHR43585:SF2">
    <property type="entry name" value="ATP-GRASP ENZYME FSQD"/>
    <property type="match status" value="1"/>
</dbReference>
<gene>
    <name evidence="6" type="ORF">GCM10023169_10250</name>
</gene>
<dbReference type="PROSITE" id="PS50975">
    <property type="entry name" value="ATP_GRASP"/>
    <property type="match status" value="1"/>
</dbReference>
<keyword evidence="1" id="KW-0436">Ligase</keyword>
<organism evidence="6 7">
    <name type="scientific">Georgenia halophila</name>
    <dbReference type="NCBI Taxonomy" id="620889"/>
    <lineage>
        <taxon>Bacteria</taxon>
        <taxon>Bacillati</taxon>
        <taxon>Actinomycetota</taxon>
        <taxon>Actinomycetes</taxon>
        <taxon>Micrococcales</taxon>
        <taxon>Bogoriellaceae</taxon>
        <taxon>Georgenia</taxon>
    </lineage>
</organism>
<reference evidence="7" key="1">
    <citation type="journal article" date="2019" name="Int. J. Syst. Evol. Microbiol.">
        <title>The Global Catalogue of Microorganisms (GCM) 10K type strain sequencing project: providing services to taxonomists for standard genome sequencing and annotation.</title>
        <authorList>
            <consortium name="The Broad Institute Genomics Platform"/>
            <consortium name="The Broad Institute Genome Sequencing Center for Infectious Disease"/>
            <person name="Wu L."/>
            <person name="Ma J."/>
        </authorList>
    </citation>
    <scope>NUCLEOTIDE SEQUENCE [LARGE SCALE GENOMIC DNA]</scope>
    <source>
        <strain evidence="7">JCM 17810</strain>
    </source>
</reference>
<sequence length="309" mass="32130">MLASRTTTSGATKILVTGVGGPAGRSLGAQLAALGNNELVGVDVTAVDDPHFPTTEIVPRADDLDYARAMREVIERHAPDLVIPTVQDELPQLAVLAELLGVRQPADGRHRSAVVVSSPHAAAVTADKYLTMWALDAAGVPVPRFVAATEIASTEAALAWGGGPVVVKPRLSRGGRGVRLVEQVEDLEWSEIGSGAIVQEFAPGTEYSPQLYVTAAGEVTVVVLEKTELKQGRVGNASEAVRVPDGAAADVAEVATATVRALGLAGPIDMDVRLDSGGRPVVLEVNSRFGASSALAPELVEAVLHEWLP</sequence>
<keyword evidence="3 4" id="KW-0067">ATP-binding</keyword>
<keyword evidence="7" id="KW-1185">Reference proteome</keyword>
<dbReference type="InterPro" id="IPR052032">
    <property type="entry name" value="ATP-dep_AA_Ligase"/>
</dbReference>
<dbReference type="Proteomes" id="UP001500622">
    <property type="component" value="Unassembled WGS sequence"/>
</dbReference>
<dbReference type="EMBL" id="BAABGN010000002">
    <property type="protein sequence ID" value="GAA4419510.1"/>
    <property type="molecule type" value="Genomic_DNA"/>
</dbReference>
<evidence type="ECO:0000313" key="6">
    <source>
        <dbReference type="EMBL" id="GAA4419510.1"/>
    </source>
</evidence>
<evidence type="ECO:0000313" key="7">
    <source>
        <dbReference type="Proteomes" id="UP001500622"/>
    </source>
</evidence>
<dbReference type="InterPro" id="IPR011761">
    <property type="entry name" value="ATP-grasp"/>
</dbReference>